<dbReference type="InterPro" id="IPR050256">
    <property type="entry name" value="Glycosyltransferase_2"/>
</dbReference>
<feature type="domain" description="Glycosyltransferase 2-like" evidence="8">
    <location>
        <begin position="8"/>
        <end position="168"/>
    </location>
</feature>
<dbReference type="Pfam" id="PF00535">
    <property type="entry name" value="Glycos_transf_2"/>
    <property type="match status" value="1"/>
</dbReference>
<dbReference type="EMBL" id="FLUM01000001">
    <property type="protein sequence ID" value="SBV97068.1"/>
    <property type="molecule type" value="Genomic_DNA"/>
</dbReference>
<evidence type="ECO:0000259" key="8">
    <source>
        <dbReference type="Pfam" id="PF00535"/>
    </source>
</evidence>
<keyword evidence="4 7" id="KW-0812">Transmembrane</keyword>
<feature type="transmembrane region" description="Helical" evidence="7">
    <location>
        <begin position="232"/>
        <end position="252"/>
    </location>
</feature>
<dbReference type="InterPro" id="IPR001173">
    <property type="entry name" value="Glyco_trans_2-like"/>
</dbReference>
<dbReference type="PANTHER" id="PTHR48090:SF1">
    <property type="entry name" value="PROPHAGE BACTOPRENOL GLUCOSYL TRANSFERASE HOMOLOG"/>
    <property type="match status" value="1"/>
</dbReference>
<dbReference type="AlphaFoldDB" id="A0A212JCD4"/>
<gene>
    <name evidence="9" type="primary">ykcC</name>
    <name evidence="9" type="ORF">KL86DYS1_11813</name>
</gene>
<dbReference type="SUPFAM" id="SSF53448">
    <property type="entry name" value="Nucleotide-diphospho-sugar transferases"/>
    <property type="match status" value="1"/>
</dbReference>
<dbReference type="InterPro" id="IPR029044">
    <property type="entry name" value="Nucleotide-diphossugar_trans"/>
</dbReference>
<name>A0A212JCD4_9BACT</name>
<evidence type="ECO:0000256" key="2">
    <source>
        <dbReference type="ARBA" id="ARBA00022676"/>
    </source>
</evidence>
<dbReference type="Gene3D" id="3.90.550.10">
    <property type="entry name" value="Spore Coat Polysaccharide Biosynthesis Protein SpsA, Chain A"/>
    <property type="match status" value="1"/>
</dbReference>
<feature type="transmembrane region" description="Helical" evidence="7">
    <location>
        <begin position="264"/>
        <end position="289"/>
    </location>
</feature>
<sequence length="312" mass="35288">MILNKKVSIVICCYNEESNIPTVIKAIHDSMDTTGYQYEIIAVNDGSNDTSQTILEKMCAEDPQLFYIEFSRNFGHQNALKAGLDNATGDCIISMDADMQHPPRMLPDFIKKWEEGYDIVYTRRMDDPTLSKKKRGSSSLFYKFLNIVSDIHLEQGVADFRLMDRRAANVLINIKGSDLFIRGIVHWIGFKQYAMDYMPDKRLSGQTKYTFKKMRNLAVQGILSFSTKPLHLALYLGFGIAVLSLLLVPYAIISLWTGHVMAGWVSLIITVGFLGGLQLFILGIIGLYIGRIFSQTKGFPPYIIRSTNIIDK</sequence>
<organism evidence="9">
    <name type="scientific">uncultured Dysgonomonas sp</name>
    <dbReference type="NCBI Taxonomy" id="206096"/>
    <lineage>
        <taxon>Bacteria</taxon>
        <taxon>Pseudomonadati</taxon>
        <taxon>Bacteroidota</taxon>
        <taxon>Bacteroidia</taxon>
        <taxon>Bacteroidales</taxon>
        <taxon>Dysgonomonadaceae</taxon>
        <taxon>Dysgonomonas</taxon>
        <taxon>environmental samples</taxon>
    </lineage>
</organism>
<evidence type="ECO:0000256" key="4">
    <source>
        <dbReference type="ARBA" id="ARBA00022692"/>
    </source>
</evidence>
<accession>A0A212JCD4</accession>
<keyword evidence="5 7" id="KW-1133">Transmembrane helix</keyword>
<keyword evidence="6 7" id="KW-0472">Membrane</keyword>
<evidence type="ECO:0000313" key="9">
    <source>
        <dbReference type="EMBL" id="SBV97068.1"/>
    </source>
</evidence>
<keyword evidence="2 9" id="KW-0328">Glycosyltransferase</keyword>
<dbReference type="GO" id="GO:0016757">
    <property type="term" value="F:glycosyltransferase activity"/>
    <property type="evidence" value="ECO:0007669"/>
    <property type="project" value="UniProtKB-KW"/>
</dbReference>
<proteinExistence type="predicted"/>
<evidence type="ECO:0000256" key="1">
    <source>
        <dbReference type="ARBA" id="ARBA00004141"/>
    </source>
</evidence>
<evidence type="ECO:0000256" key="3">
    <source>
        <dbReference type="ARBA" id="ARBA00022679"/>
    </source>
</evidence>
<protein>
    <submittedName>
        <fullName evidence="9">Uncharacterized glycosyltransferase YkcC</fullName>
        <ecNumber evidence="9">2.4.-.-</ecNumber>
    </submittedName>
</protein>
<dbReference type="CDD" id="cd04187">
    <property type="entry name" value="DPM1_like_bac"/>
    <property type="match status" value="1"/>
</dbReference>
<evidence type="ECO:0000256" key="5">
    <source>
        <dbReference type="ARBA" id="ARBA00022989"/>
    </source>
</evidence>
<dbReference type="GO" id="GO:0005886">
    <property type="term" value="C:plasma membrane"/>
    <property type="evidence" value="ECO:0007669"/>
    <property type="project" value="TreeGrafter"/>
</dbReference>
<keyword evidence="3 9" id="KW-0808">Transferase</keyword>
<dbReference type="EC" id="2.4.-.-" evidence="9"/>
<comment type="subcellular location">
    <subcellularLocation>
        <location evidence="1">Membrane</location>
        <topology evidence="1">Multi-pass membrane protein</topology>
    </subcellularLocation>
</comment>
<dbReference type="PANTHER" id="PTHR48090">
    <property type="entry name" value="UNDECAPRENYL-PHOSPHATE 4-DEOXY-4-FORMAMIDO-L-ARABINOSE TRANSFERASE-RELATED"/>
    <property type="match status" value="1"/>
</dbReference>
<dbReference type="RefSeq" id="WP_296940084.1">
    <property type="nucleotide sequence ID" value="NZ_LT599032.1"/>
</dbReference>
<evidence type="ECO:0000256" key="7">
    <source>
        <dbReference type="SAM" id="Phobius"/>
    </source>
</evidence>
<reference evidence="9" key="1">
    <citation type="submission" date="2016-04" db="EMBL/GenBank/DDBJ databases">
        <authorList>
            <person name="Evans L.H."/>
            <person name="Alamgir A."/>
            <person name="Owens N."/>
            <person name="Weber N.D."/>
            <person name="Virtaneva K."/>
            <person name="Barbian K."/>
            <person name="Babar A."/>
            <person name="Rosenke K."/>
        </authorList>
    </citation>
    <scope>NUCLEOTIDE SEQUENCE</scope>
    <source>
        <strain evidence="9">86-1</strain>
    </source>
</reference>
<evidence type="ECO:0000256" key="6">
    <source>
        <dbReference type="ARBA" id="ARBA00023136"/>
    </source>
</evidence>